<dbReference type="EMBL" id="KY052795">
    <property type="protein sequence ID" value="ASE99788.1"/>
    <property type="molecule type" value="Genomic_DNA"/>
</dbReference>
<feature type="coiled-coil region" evidence="1">
    <location>
        <begin position="21"/>
        <end position="69"/>
    </location>
</feature>
<reference evidence="2" key="2">
    <citation type="journal article" date="2017" name="Nat. Commun.">
        <title>Single-virus genomics reveals hidden cosmopolitan and abundant viruses.</title>
        <authorList>
            <person name="Martinez-Hernandez F."/>
            <person name="Fornas O."/>
            <person name="Lluesma Gomez M."/>
            <person name="Bolduc B."/>
            <person name="de la Cruz Pena M.J."/>
            <person name="Martinez J.M."/>
            <person name="Anton J."/>
            <person name="Gasol J.M."/>
            <person name="Rosselli R."/>
            <person name="Rodriguez-Valera F."/>
            <person name="Sullivan M.B."/>
            <person name="Acinas S.G."/>
            <person name="Martinez-Garcia M."/>
        </authorList>
    </citation>
    <scope>NUCLEOTIDE SEQUENCE</scope>
</reference>
<organism evidence="2">
    <name type="scientific">uncultured virus</name>
    <dbReference type="NCBI Taxonomy" id="340016"/>
    <lineage>
        <taxon>Viruses</taxon>
        <taxon>environmental samples</taxon>
    </lineage>
</organism>
<evidence type="ECO:0000256" key="1">
    <source>
        <dbReference type="SAM" id="Coils"/>
    </source>
</evidence>
<sequence>MLDWKSTHMPAQNSNPFSTRYTDLQLKVRLLEHTVRQLQEQYQNSLIRIKELNEEIQELKQDADKIETTRTTT</sequence>
<name>A0A218MKH5_9VIRU</name>
<evidence type="ECO:0000313" key="2">
    <source>
        <dbReference type="EMBL" id="ASE99788.1"/>
    </source>
</evidence>
<accession>A0A218MKH5</accession>
<proteinExistence type="predicted"/>
<protein>
    <submittedName>
        <fullName evidence="2">Uncharacterized protein</fullName>
    </submittedName>
</protein>
<reference evidence="2" key="1">
    <citation type="submission" date="2016-10" db="EMBL/GenBank/DDBJ databases">
        <authorList>
            <person name="Varghese N."/>
        </authorList>
    </citation>
    <scope>NUCLEOTIDE SEQUENCE</scope>
</reference>
<keyword evidence="1" id="KW-0175">Coiled coil</keyword>